<keyword evidence="3" id="KW-1185">Reference proteome</keyword>
<feature type="compositionally biased region" description="Basic and acidic residues" evidence="1">
    <location>
        <begin position="287"/>
        <end position="297"/>
    </location>
</feature>
<reference evidence="2" key="1">
    <citation type="submission" date="2023-03" db="EMBL/GenBank/DDBJ databases">
        <title>Massive genome expansion in bonnet fungi (Mycena s.s.) driven by repeated elements and novel gene families across ecological guilds.</title>
        <authorList>
            <consortium name="Lawrence Berkeley National Laboratory"/>
            <person name="Harder C.B."/>
            <person name="Miyauchi S."/>
            <person name="Viragh M."/>
            <person name="Kuo A."/>
            <person name="Thoen E."/>
            <person name="Andreopoulos B."/>
            <person name="Lu D."/>
            <person name="Skrede I."/>
            <person name="Drula E."/>
            <person name="Henrissat B."/>
            <person name="Morin E."/>
            <person name="Kohler A."/>
            <person name="Barry K."/>
            <person name="LaButti K."/>
            <person name="Morin E."/>
            <person name="Salamov A."/>
            <person name="Lipzen A."/>
            <person name="Mereny Z."/>
            <person name="Hegedus B."/>
            <person name="Baldrian P."/>
            <person name="Stursova M."/>
            <person name="Weitz H."/>
            <person name="Taylor A."/>
            <person name="Grigoriev I.V."/>
            <person name="Nagy L.G."/>
            <person name="Martin F."/>
            <person name="Kauserud H."/>
        </authorList>
    </citation>
    <scope>NUCLEOTIDE SEQUENCE</scope>
    <source>
        <strain evidence="2">CBHHK067</strain>
    </source>
</reference>
<dbReference type="Proteomes" id="UP001221757">
    <property type="component" value="Unassembled WGS sequence"/>
</dbReference>
<dbReference type="AlphaFoldDB" id="A0AAD7GK09"/>
<name>A0AAD7GK09_MYCRO</name>
<accession>A0AAD7GK09</accession>
<evidence type="ECO:0000313" key="2">
    <source>
        <dbReference type="EMBL" id="KAJ7698374.1"/>
    </source>
</evidence>
<proteinExistence type="predicted"/>
<evidence type="ECO:0000256" key="1">
    <source>
        <dbReference type="SAM" id="MobiDB-lite"/>
    </source>
</evidence>
<organism evidence="2 3">
    <name type="scientific">Mycena rosella</name>
    <name type="common">Pink bonnet</name>
    <name type="synonym">Agaricus rosellus</name>
    <dbReference type="NCBI Taxonomy" id="1033263"/>
    <lineage>
        <taxon>Eukaryota</taxon>
        <taxon>Fungi</taxon>
        <taxon>Dikarya</taxon>
        <taxon>Basidiomycota</taxon>
        <taxon>Agaricomycotina</taxon>
        <taxon>Agaricomycetes</taxon>
        <taxon>Agaricomycetidae</taxon>
        <taxon>Agaricales</taxon>
        <taxon>Marasmiineae</taxon>
        <taxon>Mycenaceae</taxon>
        <taxon>Mycena</taxon>
    </lineage>
</organism>
<feature type="region of interest" description="Disordered" evidence="1">
    <location>
        <begin position="239"/>
        <end position="303"/>
    </location>
</feature>
<comment type="caution">
    <text evidence="2">The sequence shown here is derived from an EMBL/GenBank/DDBJ whole genome shotgun (WGS) entry which is preliminary data.</text>
</comment>
<evidence type="ECO:0000313" key="3">
    <source>
        <dbReference type="Proteomes" id="UP001221757"/>
    </source>
</evidence>
<dbReference type="EMBL" id="JARKIE010000026">
    <property type="protein sequence ID" value="KAJ7698374.1"/>
    <property type="molecule type" value="Genomic_DNA"/>
</dbReference>
<protein>
    <submittedName>
        <fullName evidence="2">Uncharacterized protein</fullName>
    </submittedName>
</protein>
<sequence>MRVALERFSTAVPPSMLTGDRQRRGSYTRDERHPTKPASLHLAYVCPPRPCRPSPLSPVSRALCPDPARAVQRACASRLLPISQGVSAQTAHPTSHLRESAPSLSRSAGGLCSSALRLAACIIAVASYICSFPAHRPGSRVSVLLFYRSSLTGECTAHGARVQVAYYGRRMYAGLTAACGPDGGDGVEADSVLDSKLGKRRTGRGVYMWRGLDQACRCAYVYPYPTWRASRARSLYPPPTGARRLEQHSAGAARKRCPKKGNPSYPLLGGSVARGEVGGPARQVVWRRKEGGKEGRRREHHPR</sequence>
<feature type="compositionally biased region" description="Basic and acidic residues" evidence="1">
    <location>
        <begin position="20"/>
        <end position="34"/>
    </location>
</feature>
<gene>
    <name evidence="2" type="ORF">B0H17DRAFT_1196947</name>
</gene>
<feature type="region of interest" description="Disordered" evidence="1">
    <location>
        <begin position="1"/>
        <end position="34"/>
    </location>
</feature>